<dbReference type="EMBL" id="CP011542">
    <property type="protein sequence ID" value="AKK05579.1"/>
    <property type="molecule type" value="Genomic_DNA"/>
</dbReference>
<dbReference type="RefSeq" id="WP_047261760.1">
    <property type="nucleotide sequence ID" value="NZ_CP011542.1"/>
</dbReference>
<dbReference type="KEGG" id="cmv:CMUST_06215"/>
<keyword evidence="3" id="KW-1185">Reference proteome</keyword>
<organism evidence="2 3">
    <name type="scientific">Corynebacterium mustelae</name>
    <dbReference type="NCBI Taxonomy" id="571915"/>
    <lineage>
        <taxon>Bacteria</taxon>
        <taxon>Bacillati</taxon>
        <taxon>Actinomycetota</taxon>
        <taxon>Actinomycetes</taxon>
        <taxon>Mycobacteriales</taxon>
        <taxon>Corynebacteriaceae</taxon>
        <taxon>Corynebacterium</taxon>
    </lineage>
</organism>
<protein>
    <submittedName>
        <fullName evidence="2">Uncharacterized protein</fullName>
    </submittedName>
</protein>
<dbReference type="STRING" id="571915.CMUST_06215"/>
<name>A0A0G3GWN8_9CORY</name>
<keyword evidence="1" id="KW-0732">Signal</keyword>
<evidence type="ECO:0000313" key="3">
    <source>
        <dbReference type="Proteomes" id="UP000035199"/>
    </source>
</evidence>
<feature type="chain" id="PRO_5038331277" evidence="1">
    <location>
        <begin position="25"/>
        <end position="128"/>
    </location>
</feature>
<dbReference type="OrthoDB" id="10013070at2"/>
<gene>
    <name evidence="2" type="ORF">CMUST_06215</name>
</gene>
<evidence type="ECO:0000256" key="1">
    <source>
        <dbReference type="SAM" id="SignalP"/>
    </source>
</evidence>
<sequence>MLCTAKRFAPLAGILALMFFVALAGQALSNTQSPPQIGPATAAIELPDAAPSDVDPVVDITPEPVAEPEATVPNVAPVQPVAPVIPPAPIIDLHQPIPIPVQPEIVIPQAPLDYEDLDDVLGGFEFDD</sequence>
<reference evidence="3" key="2">
    <citation type="submission" date="2015-05" db="EMBL/GenBank/DDBJ databases">
        <title>Complete genome sequence of Corynebacterium mustelae DSM 45274, isolated from various tissues of a male ferret with lethal sepsis.</title>
        <authorList>
            <person name="Ruckert C."/>
            <person name="Albersmeier A."/>
            <person name="Winkler A."/>
            <person name="Tauch A."/>
        </authorList>
    </citation>
    <scope>NUCLEOTIDE SEQUENCE [LARGE SCALE GENOMIC DNA]</scope>
    <source>
        <strain evidence="3">DSM 45274</strain>
    </source>
</reference>
<dbReference type="AlphaFoldDB" id="A0A0G3GWN8"/>
<feature type="signal peptide" evidence="1">
    <location>
        <begin position="1"/>
        <end position="24"/>
    </location>
</feature>
<evidence type="ECO:0000313" key="2">
    <source>
        <dbReference type="EMBL" id="AKK05579.1"/>
    </source>
</evidence>
<reference evidence="2 3" key="1">
    <citation type="journal article" date="2015" name="Genome Announc.">
        <title>Complete Genome Sequence of the Type Strain Corynebacterium mustelae DSM 45274, Isolated from Various Tissues of a Male Ferret with Lethal Sepsis.</title>
        <authorList>
            <person name="Ruckert C."/>
            <person name="Eimer J."/>
            <person name="Winkler A."/>
            <person name="Tauch A."/>
        </authorList>
    </citation>
    <scope>NUCLEOTIDE SEQUENCE [LARGE SCALE GENOMIC DNA]</scope>
    <source>
        <strain evidence="2 3">DSM 45274</strain>
    </source>
</reference>
<accession>A0A0G3GWN8</accession>
<dbReference type="Proteomes" id="UP000035199">
    <property type="component" value="Chromosome"/>
</dbReference>
<dbReference type="PATRIC" id="fig|571915.4.peg.1321"/>
<proteinExistence type="predicted"/>